<evidence type="ECO:0000256" key="1">
    <source>
        <dbReference type="ARBA" id="ARBA00022729"/>
    </source>
</evidence>
<name>A0A0E9M0L3_9BACT</name>
<keyword evidence="2" id="KW-0812">Transmembrane</keyword>
<dbReference type="PANTHER" id="PTHR33619:SF3">
    <property type="entry name" value="POLYSACCHARIDE EXPORT PROTEIN GFCE-RELATED"/>
    <property type="match status" value="1"/>
</dbReference>
<dbReference type="GO" id="GO:0015159">
    <property type="term" value="F:polysaccharide transmembrane transporter activity"/>
    <property type="evidence" value="ECO:0007669"/>
    <property type="project" value="InterPro"/>
</dbReference>
<organism evidence="4 5">
    <name type="scientific">Geofilum rubicundum JCM 15548</name>
    <dbReference type="NCBI Taxonomy" id="1236989"/>
    <lineage>
        <taxon>Bacteria</taxon>
        <taxon>Pseudomonadati</taxon>
        <taxon>Bacteroidota</taxon>
        <taxon>Bacteroidia</taxon>
        <taxon>Marinilabiliales</taxon>
        <taxon>Marinilabiliaceae</taxon>
        <taxon>Geofilum</taxon>
    </lineage>
</organism>
<protein>
    <submittedName>
        <fullName evidence="4">Polysaccharide export outer membrane protein</fullName>
    </submittedName>
</protein>
<dbReference type="InterPro" id="IPR049712">
    <property type="entry name" value="Poly_export"/>
</dbReference>
<evidence type="ECO:0000313" key="5">
    <source>
        <dbReference type="Proteomes" id="UP000032900"/>
    </source>
</evidence>
<evidence type="ECO:0000313" key="4">
    <source>
        <dbReference type="EMBL" id="GAO31088.1"/>
    </source>
</evidence>
<dbReference type="PANTHER" id="PTHR33619">
    <property type="entry name" value="POLYSACCHARIDE EXPORT PROTEIN GFCE-RELATED"/>
    <property type="match status" value="1"/>
</dbReference>
<reference evidence="4 5" key="1">
    <citation type="journal article" date="2015" name="Microbes Environ.">
        <title>Distribution and evolution of nitrogen fixation genes in the phylum bacteroidetes.</title>
        <authorList>
            <person name="Inoue J."/>
            <person name="Oshima K."/>
            <person name="Suda W."/>
            <person name="Sakamoto M."/>
            <person name="Iino T."/>
            <person name="Noda S."/>
            <person name="Hongoh Y."/>
            <person name="Hattori M."/>
            <person name="Ohkuma M."/>
        </authorList>
    </citation>
    <scope>NUCLEOTIDE SEQUENCE [LARGE SCALE GENOMIC DNA]</scope>
    <source>
        <strain evidence="4">JCM 15548</strain>
    </source>
</reference>
<dbReference type="RefSeq" id="WP_062126788.1">
    <property type="nucleotide sequence ID" value="NZ_BAZW01000037.1"/>
</dbReference>
<feature type="domain" description="Polysaccharide export protein N-terminal" evidence="3">
    <location>
        <begin position="55"/>
        <end position="147"/>
    </location>
</feature>
<feature type="transmembrane region" description="Helical" evidence="2">
    <location>
        <begin position="244"/>
        <end position="263"/>
    </location>
</feature>
<dbReference type="Gene3D" id="3.10.560.10">
    <property type="entry name" value="Outer membrane lipoprotein wza domain like"/>
    <property type="match status" value="1"/>
</dbReference>
<gene>
    <name evidence="4" type="ORF">JCM15548_13424</name>
</gene>
<keyword evidence="5" id="KW-1185">Reference proteome</keyword>
<dbReference type="STRING" id="1236989.JCM15548_13424"/>
<dbReference type="Proteomes" id="UP000032900">
    <property type="component" value="Unassembled WGS sequence"/>
</dbReference>
<dbReference type="EMBL" id="BAZW01000037">
    <property type="protein sequence ID" value="GAO31088.1"/>
    <property type="molecule type" value="Genomic_DNA"/>
</dbReference>
<dbReference type="InterPro" id="IPR003715">
    <property type="entry name" value="Poly_export_N"/>
</dbReference>
<keyword evidence="2" id="KW-1133">Transmembrane helix</keyword>
<keyword evidence="1" id="KW-0732">Signal</keyword>
<evidence type="ECO:0000256" key="2">
    <source>
        <dbReference type="SAM" id="Phobius"/>
    </source>
</evidence>
<sequence>MQSIINKSSRTSLLLIFLVIIFNGCIPQKETVYFQDLDDRRGYENPYGELETITEFYLLKPNDALSIRVTTSNPKLSEFFNMGMGNQSNAATSQSPLYTYPIDDHYNIDFPFVGLINLENCTRKEATERIKLALLPFVSDAQVTVRLANPSFIALGETNSRGRISMGKEQVTIYEAIALAGDVRPFGKKKQVKIIRPTKDGSETFHVDLTDNNLLNSDRYYIYPNDIIYIRPMKAKTWGIGESFSFGILTSAIAMYLTLNALFK</sequence>
<dbReference type="OrthoDB" id="662756at2"/>
<dbReference type="Pfam" id="PF02563">
    <property type="entry name" value="Poly_export"/>
    <property type="match status" value="1"/>
</dbReference>
<proteinExistence type="predicted"/>
<keyword evidence="2" id="KW-0472">Membrane</keyword>
<accession>A0A0E9M0L3</accession>
<comment type="caution">
    <text evidence="4">The sequence shown here is derived from an EMBL/GenBank/DDBJ whole genome shotgun (WGS) entry which is preliminary data.</text>
</comment>
<dbReference type="AlphaFoldDB" id="A0A0E9M0L3"/>
<evidence type="ECO:0000259" key="3">
    <source>
        <dbReference type="Pfam" id="PF02563"/>
    </source>
</evidence>